<dbReference type="GO" id="GO:0005506">
    <property type="term" value="F:iron ion binding"/>
    <property type="evidence" value="ECO:0007669"/>
    <property type="project" value="InterPro"/>
</dbReference>
<proteinExistence type="inferred from homology"/>
<dbReference type="CDD" id="cd11040">
    <property type="entry name" value="CYP7_CYP8-like"/>
    <property type="match status" value="2"/>
</dbReference>
<dbReference type="GO" id="GO:0020037">
    <property type="term" value="F:heme binding"/>
    <property type="evidence" value="ECO:0007669"/>
    <property type="project" value="InterPro"/>
</dbReference>
<dbReference type="SUPFAM" id="SSF48264">
    <property type="entry name" value="Cytochrome P450"/>
    <property type="match status" value="2"/>
</dbReference>
<dbReference type="InterPro" id="IPR001128">
    <property type="entry name" value="Cyt_P450"/>
</dbReference>
<evidence type="ECO:0008006" key="9">
    <source>
        <dbReference type="Google" id="ProtNLM"/>
    </source>
</evidence>
<keyword evidence="5 6" id="KW-0408">Iron</keyword>
<reference evidence="7" key="1">
    <citation type="submission" date="2021-10" db="EMBL/GenBank/DDBJ databases">
        <title>De novo Genome Assembly of Clathrus columnatus (Basidiomycota, Fungi) Using Illumina and Nanopore Sequence Data.</title>
        <authorList>
            <person name="Ogiso-Tanaka E."/>
            <person name="Itagaki H."/>
            <person name="Hosoya T."/>
            <person name="Hosaka K."/>
        </authorList>
    </citation>
    <scope>NUCLEOTIDE SEQUENCE</scope>
    <source>
        <strain evidence="7">MO-923</strain>
    </source>
</reference>
<evidence type="ECO:0000256" key="1">
    <source>
        <dbReference type="ARBA" id="ARBA00001971"/>
    </source>
</evidence>
<organism evidence="7 8">
    <name type="scientific">Clathrus columnatus</name>
    <dbReference type="NCBI Taxonomy" id="1419009"/>
    <lineage>
        <taxon>Eukaryota</taxon>
        <taxon>Fungi</taxon>
        <taxon>Dikarya</taxon>
        <taxon>Basidiomycota</taxon>
        <taxon>Agaricomycotina</taxon>
        <taxon>Agaricomycetes</taxon>
        <taxon>Phallomycetidae</taxon>
        <taxon>Phallales</taxon>
        <taxon>Clathraceae</taxon>
        <taxon>Clathrus</taxon>
    </lineage>
</organism>
<keyword evidence="3 6" id="KW-0349">Heme</keyword>
<dbReference type="InterPro" id="IPR002403">
    <property type="entry name" value="Cyt_P450_E_grp-IV"/>
</dbReference>
<gene>
    <name evidence="7" type="ORF">Clacol_002065</name>
</gene>
<comment type="similarity">
    <text evidence="2">Belongs to the cytochrome P450 family.</text>
</comment>
<dbReference type="PRINTS" id="PR00465">
    <property type="entry name" value="EP450IV"/>
</dbReference>
<dbReference type="PANTHER" id="PTHR24304:SF2">
    <property type="entry name" value="24-HYDROXYCHOLESTEROL 7-ALPHA-HYDROXYLASE"/>
    <property type="match status" value="1"/>
</dbReference>
<dbReference type="GO" id="GO:0008395">
    <property type="term" value="F:steroid hydroxylase activity"/>
    <property type="evidence" value="ECO:0007669"/>
    <property type="project" value="TreeGrafter"/>
</dbReference>
<dbReference type="Gene3D" id="1.10.630.10">
    <property type="entry name" value="Cytochrome P450"/>
    <property type="match status" value="2"/>
</dbReference>
<keyword evidence="8" id="KW-1185">Reference proteome</keyword>
<comment type="caution">
    <text evidence="7">The sequence shown here is derived from an EMBL/GenBank/DDBJ whole genome shotgun (WGS) entry which is preliminary data.</text>
</comment>
<name>A0AAV4ZZS3_9AGAM</name>
<dbReference type="AlphaFoldDB" id="A0AAV4ZZS3"/>
<evidence type="ECO:0000256" key="2">
    <source>
        <dbReference type="ARBA" id="ARBA00010617"/>
    </source>
</evidence>
<feature type="binding site" description="axial binding residue" evidence="6">
    <location>
        <position position="435"/>
    </location>
    <ligand>
        <name>heme</name>
        <dbReference type="ChEBI" id="CHEBI:30413"/>
    </ligand>
    <ligandPart>
        <name>Fe</name>
        <dbReference type="ChEBI" id="CHEBI:18248"/>
    </ligandPart>
</feature>
<evidence type="ECO:0000256" key="3">
    <source>
        <dbReference type="ARBA" id="ARBA00022617"/>
    </source>
</evidence>
<dbReference type="Proteomes" id="UP001050691">
    <property type="component" value="Unassembled WGS sequence"/>
</dbReference>
<evidence type="ECO:0000256" key="5">
    <source>
        <dbReference type="ARBA" id="ARBA00023004"/>
    </source>
</evidence>
<protein>
    <recommendedName>
        <fullName evidence="9">Cytochrome P450</fullName>
    </recommendedName>
</protein>
<sequence length="1011" mass="115539">MSLTLLLSTLEDRDNLLLIAIIIFLAFAIYKAIDKRNQSGRPPLLRYTIPWLGSAIELGKDPDALFKNATQALGPVFRIKAAGREFTYITAPELISAVYRDSKTFEFSPIRLEMCEIFFGMSKQLCSDERNFGDYFKAHHDGLSAKNVQQLHQRYGAFAYECLQKSLDSFRGTNNITKLASFIKPPFYDAAIYAFFGKSYPAAESYEPFQTFDKSFLLIQTGLPRFMLRKYLNAREKITALNEGYISSPHEDCSDFIRDMERLVRGENWSLRDIAKVFVGDIWALQTNAIQAAYWILALQLQKPEGLTKIIKEIDTARYNWINENPNVEDDTHCQWVLEGSLPLLTSVIQESLRYSSAVFSIRVVIKETTLGGYLIRKGDYVLCHTRSVHMDNDIHKNPTEFIPERYMTKIEKHTKNGRIVPNHSIPFGGGVSMCEGRHFAMGELKIFIALLLSAAKIELDPSSSERPQFDWTQSGTGIMPPEGDLSVLHFLSIIRAEHKSLKPDHLGKRSPRPKGRWVAMSFTTIITGRTQVLITTVGFLTFIIYKVLDKRRQYGRPPLLRYTIPWLGSAIELGRNPDAVFKNATMAFGPIFRMKAAGREFTYITSPELISAIYRDSKTFEFTPIRLEMSEVIFGMSGELCRDPKNFDDFFKIHHDGLSAKNVHGLHQRYGAFAYESIQNTLDNDNFRNTTTTKLAPFIKPPAYDAALYAFFGKSFPAPESYEPFQTFDEGFMLLQTKLPRFILRKFINAREKLTTITENYMTSPHEDCADFIREMEGLVRREKWPLRDIANFFLGDIWALQSNAIQAAYWILALQLQKPEGLTKIIEEIDTARNDWIKNNPNIEDDTYCQWILEGSFPFLTSLIQESLRYCSAVFSIRLVAKETTLGGYRIRKGDYIICHTRSVHMDNDVHKNPTEFIPERYMVTEKYTKNGRIVPNHSMPFGGGVSMCEGRHFAMGELKIFIALLLSAVNITLDPSSTDRPQFNWAHMGTGLMPPEGDLFVCVTRRTS</sequence>
<dbReference type="GO" id="GO:0016705">
    <property type="term" value="F:oxidoreductase activity, acting on paired donors, with incorporation or reduction of molecular oxygen"/>
    <property type="evidence" value="ECO:0007669"/>
    <property type="project" value="InterPro"/>
</dbReference>
<dbReference type="InterPro" id="IPR036396">
    <property type="entry name" value="Cyt_P450_sf"/>
</dbReference>
<evidence type="ECO:0000313" key="8">
    <source>
        <dbReference type="Proteomes" id="UP001050691"/>
    </source>
</evidence>
<dbReference type="EMBL" id="BPWL01000002">
    <property type="protein sequence ID" value="GJJ07859.1"/>
    <property type="molecule type" value="Genomic_DNA"/>
</dbReference>
<accession>A0AAV4ZZS3</accession>
<dbReference type="InterPro" id="IPR050529">
    <property type="entry name" value="CYP450_sterol_14alpha_dmase"/>
</dbReference>
<evidence type="ECO:0000256" key="6">
    <source>
        <dbReference type="PIRSR" id="PIRSR602403-1"/>
    </source>
</evidence>
<keyword evidence="4 6" id="KW-0479">Metal-binding</keyword>
<dbReference type="PANTHER" id="PTHR24304">
    <property type="entry name" value="CYTOCHROME P450 FAMILY 7"/>
    <property type="match status" value="1"/>
</dbReference>
<dbReference type="Pfam" id="PF00067">
    <property type="entry name" value="p450"/>
    <property type="match status" value="2"/>
</dbReference>
<comment type="cofactor">
    <cofactor evidence="1 6">
        <name>heme</name>
        <dbReference type="ChEBI" id="CHEBI:30413"/>
    </cofactor>
</comment>
<evidence type="ECO:0000313" key="7">
    <source>
        <dbReference type="EMBL" id="GJJ07859.1"/>
    </source>
</evidence>
<evidence type="ECO:0000256" key="4">
    <source>
        <dbReference type="ARBA" id="ARBA00022723"/>
    </source>
</evidence>